<name>A0A286IEW4_9HYPH</name>
<evidence type="ECO:0000259" key="5">
    <source>
        <dbReference type="PROSITE" id="PS50110"/>
    </source>
</evidence>
<dbReference type="SUPFAM" id="SSF52172">
    <property type="entry name" value="CheY-like"/>
    <property type="match status" value="1"/>
</dbReference>
<dbReference type="CDD" id="cd17540">
    <property type="entry name" value="REC_PhyR"/>
    <property type="match status" value="1"/>
</dbReference>
<dbReference type="PIRSF" id="PIRSF036400">
    <property type="entry name" value="RR_Ctr_UCP036400"/>
    <property type="match status" value="1"/>
</dbReference>
<dbReference type="OrthoDB" id="9786101at2"/>
<gene>
    <name evidence="6" type="ORF">SAMN05877838_3601</name>
</gene>
<dbReference type="InterPro" id="IPR053867">
    <property type="entry name" value="PhyR_sigma4"/>
</dbReference>
<dbReference type="Gene3D" id="1.10.1740.10">
    <property type="match status" value="1"/>
</dbReference>
<dbReference type="Pfam" id="PF00072">
    <property type="entry name" value="Response_reg"/>
    <property type="match status" value="1"/>
</dbReference>
<feature type="domain" description="Response regulatory" evidence="5">
    <location>
        <begin position="142"/>
        <end position="255"/>
    </location>
</feature>
<evidence type="ECO:0000313" key="7">
    <source>
        <dbReference type="Proteomes" id="UP000219465"/>
    </source>
</evidence>
<dbReference type="PANTHER" id="PTHR44591:SF3">
    <property type="entry name" value="RESPONSE REGULATORY DOMAIN-CONTAINING PROTEIN"/>
    <property type="match status" value="1"/>
</dbReference>
<proteinExistence type="predicted"/>
<dbReference type="Proteomes" id="UP000219465">
    <property type="component" value="Unassembled WGS sequence"/>
</dbReference>
<dbReference type="PANTHER" id="PTHR44591">
    <property type="entry name" value="STRESS RESPONSE REGULATOR PROTEIN 1"/>
    <property type="match status" value="1"/>
</dbReference>
<dbReference type="SMART" id="SM00448">
    <property type="entry name" value="REC"/>
    <property type="match status" value="1"/>
</dbReference>
<evidence type="ECO:0000256" key="3">
    <source>
        <dbReference type="ARBA" id="ARBA00023163"/>
    </source>
</evidence>
<keyword evidence="7" id="KW-1185">Reference proteome</keyword>
<dbReference type="InterPro" id="IPR014605">
    <property type="entry name" value="Sig_resp-reg_PhyR"/>
</dbReference>
<accession>A0A286IEW4</accession>
<evidence type="ECO:0000256" key="4">
    <source>
        <dbReference type="PROSITE-ProRule" id="PRU00169"/>
    </source>
</evidence>
<dbReference type="InterPro" id="IPR011006">
    <property type="entry name" value="CheY-like_superfamily"/>
</dbReference>
<keyword evidence="3" id="KW-0804">Transcription</keyword>
<dbReference type="RefSeq" id="WP_097109141.1">
    <property type="nucleotide sequence ID" value="NZ_OCPC01000006.1"/>
</dbReference>
<evidence type="ECO:0000256" key="2">
    <source>
        <dbReference type="ARBA" id="ARBA00023015"/>
    </source>
</evidence>
<dbReference type="Gene3D" id="1.10.10.10">
    <property type="entry name" value="Winged helix-like DNA-binding domain superfamily/Winged helix DNA-binding domain"/>
    <property type="match status" value="1"/>
</dbReference>
<protein>
    <submittedName>
        <fullName evidence="6">CheY-like chemotaxis protein</fullName>
    </submittedName>
</protein>
<dbReference type="EMBL" id="OCPC01000006">
    <property type="protein sequence ID" value="SOE18665.1"/>
    <property type="molecule type" value="Genomic_DNA"/>
</dbReference>
<dbReference type="InterPro" id="IPR036388">
    <property type="entry name" value="WH-like_DNA-bd_sf"/>
</dbReference>
<dbReference type="Gene3D" id="3.40.50.2300">
    <property type="match status" value="1"/>
</dbReference>
<evidence type="ECO:0000313" key="6">
    <source>
        <dbReference type="EMBL" id="SOE18665.1"/>
    </source>
</evidence>
<evidence type="ECO:0000256" key="1">
    <source>
        <dbReference type="ARBA" id="ARBA00022553"/>
    </source>
</evidence>
<dbReference type="InterPro" id="IPR050595">
    <property type="entry name" value="Bact_response_regulator"/>
</dbReference>
<reference evidence="7" key="1">
    <citation type="submission" date="2017-08" db="EMBL/GenBank/DDBJ databases">
        <authorList>
            <person name="Varghese N."/>
            <person name="Submissions S."/>
        </authorList>
    </citation>
    <scope>NUCLEOTIDE SEQUENCE [LARGE SCALE GENOMIC DNA]</scope>
    <source>
        <strain evidence="7">KCTC 23107</strain>
    </source>
</reference>
<feature type="modified residue" description="4-aspartylphosphate" evidence="4">
    <location>
        <position position="192"/>
    </location>
</feature>
<dbReference type="InterPro" id="IPR001789">
    <property type="entry name" value="Sig_transdc_resp-reg_receiver"/>
</dbReference>
<dbReference type="AlphaFoldDB" id="A0A286IEW4"/>
<dbReference type="PROSITE" id="PS50110">
    <property type="entry name" value="RESPONSE_REGULATORY"/>
    <property type="match status" value="1"/>
</dbReference>
<dbReference type="GO" id="GO:0000160">
    <property type="term" value="P:phosphorelay signal transduction system"/>
    <property type="evidence" value="ECO:0007669"/>
    <property type="project" value="InterPro"/>
</dbReference>
<dbReference type="InterPro" id="IPR053866">
    <property type="entry name" value="PhyR_sigma2"/>
</dbReference>
<dbReference type="NCBIfam" id="NF006623">
    <property type="entry name" value="PRK09191.1"/>
    <property type="match status" value="1"/>
</dbReference>
<keyword evidence="1 4" id="KW-0597">Phosphoprotein</keyword>
<dbReference type="Pfam" id="PF22233">
    <property type="entry name" value="PhyR_sigma-like"/>
    <property type="match status" value="1"/>
</dbReference>
<sequence length="270" mass="29713">MTTLSMRIAPHLPYLRRFSRAVTGSQTSGDAYVAATLEALIADLSIFPKTADDRVSLYRLFSQLFDTLSVPIPDNPTPFSWEKRAANNLEAVTPQARKAFLLIAVEGFRPSQAAEILDVDEASFNKLLETAAMEISRQVATDIMIIEDEPLIAMDIEDMVEALGHRVTGVARTHKEAVELYKKTKPKMVLADIQLADGSSGIDAVNDILKDEMLPVIFITAFPERLLTGEKPEPAFLVTKPFNPDMVKALISQALFFNDAGEKLAMTGTN</sequence>
<dbReference type="Pfam" id="PF22029">
    <property type="entry name" value="PhyR_sigma2"/>
    <property type="match status" value="1"/>
</dbReference>
<keyword evidence="2" id="KW-0805">Transcription regulation</keyword>
<organism evidence="6 7">
    <name type="scientific">Hoeflea halophila</name>
    <dbReference type="NCBI Taxonomy" id="714899"/>
    <lineage>
        <taxon>Bacteria</taxon>
        <taxon>Pseudomonadati</taxon>
        <taxon>Pseudomonadota</taxon>
        <taxon>Alphaproteobacteria</taxon>
        <taxon>Hyphomicrobiales</taxon>
        <taxon>Rhizobiaceae</taxon>
        <taxon>Hoeflea</taxon>
    </lineage>
</organism>